<dbReference type="Pfam" id="PF10685">
    <property type="entry name" value="KGG"/>
    <property type="match status" value="2"/>
</dbReference>
<proteinExistence type="predicted"/>
<accession>A0A936ZI83</accession>
<reference evidence="2" key="1">
    <citation type="submission" date="2021-01" db="EMBL/GenBank/DDBJ databases">
        <title>Microvirga sp.</title>
        <authorList>
            <person name="Kim M.K."/>
        </authorList>
    </citation>
    <scope>NUCLEOTIDE SEQUENCE</scope>
    <source>
        <strain evidence="2">5420S-16</strain>
    </source>
</reference>
<sequence length="64" mass="6731">MAPGSSTSKRGFASMDSDRQREIASKGGKSVPAEKRSFSQDRELASEAGRKGGQASGNTRGNQE</sequence>
<feature type="compositionally biased region" description="Basic and acidic residues" evidence="1">
    <location>
        <begin position="32"/>
        <end position="50"/>
    </location>
</feature>
<evidence type="ECO:0000256" key="1">
    <source>
        <dbReference type="SAM" id="MobiDB-lite"/>
    </source>
</evidence>
<evidence type="ECO:0000313" key="3">
    <source>
        <dbReference type="Proteomes" id="UP000605848"/>
    </source>
</evidence>
<dbReference type="EMBL" id="JAEQMY010000017">
    <property type="protein sequence ID" value="MBL0405023.1"/>
    <property type="molecule type" value="Genomic_DNA"/>
</dbReference>
<protein>
    <submittedName>
        <fullName evidence="2">Stress-induced protein</fullName>
    </submittedName>
</protein>
<feature type="region of interest" description="Disordered" evidence="1">
    <location>
        <begin position="1"/>
        <end position="64"/>
    </location>
</feature>
<evidence type="ECO:0000313" key="2">
    <source>
        <dbReference type="EMBL" id="MBL0405023.1"/>
    </source>
</evidence>
<name>A0A936ZI83_9HYPH</name>
<keyword evidence="3" id="KW-1185">Reference proteome</keyword>
<gene>
    <name evidence="2" type="ORF">JKG68_13685</name>
</gene>
<dbReference type="Proteomes" id="UP000605848">
    <property type="component" value="Unassembled WGS sequence"/>
</dbReference>
<organism evidence="2 3">
    <name type="scientific">Microvirga aerilata</name>
    <dbReference type="NCBI Taxonomy" id="670292"/>
    <lineage>
        <taxon>Bacteria</taxon>
        <taxon>Pseudomonadati</taxon>
        <taxon>Pseudomonadota</taxon>
        <taxon>Alphaproteobacteria</taxon>
        <taxon>Hyphomicrobiales</taxon>
        <taxon>Methylobacteriaceae</taxon>
        <taxon>Microvirga</taxon>
    </lineage>
</organism>
<dbReference type="RefSeq" id="WP_202060306.1">
    <property type="nucleotide sequence ID" value="NZ_JAEQMY010000017.1"/>
</dbReference>
<dbReference type="AlphaFoldDB" id="A0A936ZI83"/>
<comment type="caution">
    <text evidence="2">The sequence shown here is derived from an EMBL/GenBank/DDBJ whole genome shotgun (WGS) entry which is preliminary data.</text>
</comment>
<dbReference type="InterPro" id="IPR019626">
    <property type="entry name" value="Stress-induced_KGG_rpt"/>
</dbReference>